<accession>A0A379MR40</accession>
<dbReference type="EMBL" id="UGVL01000001">
    <property type="protein sequence ID" value="SUE34184.1"/>
    <property type="molecule type" value="Genomic_DNA"/>
</dbReference>
<reference evidence="1 2" key="1">
    <citation type="submission" date="2018-06" db="EMBL/GenBank/DDBJ databases">
        <authorList>
            <consortium name="Pathogen Informatics"/>
            <person name="Doyle S."/>
        </authorList>
    </citation>
    <scope>NUCLEOTIDE SEQUENCE [LARGE SCALE GENOMIC DNA]</scope>
    <source>
        <strain evidence="1 2">NCTC11190</strain>
    </source>
</reference>
<proteinExistence type="predicted"/>
<dbReference type="AlphaFoldDB" id="A0A379MR40"/>
<name>A0A379MR40_9BACT</name>
<keyword evidence="2" id="KW-1185">Reference proteome</keyword>
<evidence type="ECO:0000313" key="1">
    <source>
        <dbReference type="EMBL" id="SUE34184.1"/>
    </source>
</evidence>
<evidence type="ECO:0000313" key="2">
    <source>
        <dbReference type="Proteomes" id="UP000255233"/>
    </source>
</evidence>
<dbReference type="Proteomes" id="UP000255233">
    <property type="component" value="Unassembled WGS sequence"/>
</dbReference>
<organism evidence="1 2">
    <name type="scientific">Rikenella microfusus</name>
    <dbReference type="NCBI Taxonomy" id="28139"/>
    <lineage>
        <taxon>Bacteria</taxon>
        <taxon>Pseudomonadati</taxon>
        <taxon>Bacteroidota</taxon>
        <taxon>Bacteroidia</taxon>
        <taxon>Bacteroidales</taxon>
        <taxon>Rikenellaceae</taxon>
        <taxon>Rikenella</taxon>
    </lineage>
</organism>
<protein>
    <submittedName>
        <fullName evidence="1">Uncharacterized protein</fullName>
    </submittedName>
</protein>
<gene>
    <name evidence="1" type="ORF">NCTC11190_01403</name>
</gene>
<sequence length="83" mass="9484">MGLNFRFNPMIFFFGLARFNCFMVHKPISRVRNPMQAGRTYASSFRFRGSFSERLCPFETFSAPGIPMWLAGDYGIESTQAVA</sequence>